<dbReference type="GO" id="GO:0016787">
    <property type="term" value="F:hydrolase activity"/>
    <property type="evidence" value="ECO:0007669"/>
    <property type="project" value="InterPro"/>
</dbReference>
<dbReference type="Proteomes" id="UP000268016">
    <property type="component" value="Unassembled WGS sequence"/>
</dbReference>
<gene>
    <name evidence="4" type="ORF">EAT49_06735</name>
</gene>
<keyword evidence="1" id="KW-0808">Transferase</keyword>
<sequence length="823" mass="91076">MPPPGANDPGDDPRPAGQRVAERTEHAAGAASRVQIGGSGRWAELTEGPGPERIRILAFHGGGGVDGEPSMLAPFARLLARPGVRVIAASYRTLNRDGAGLDDMRADAAAALHWAATGLEPEARLFVLGASFGGFLALDAVLNAEAWIAFRPAGLILLNPVVHTGAEGFCNRVLTAGHGGLSPVERFADSPLRGRLRLFVAHGTADEVVPLSESRRLSRHWAPGRCEVHAVEGAGHGFFNRAPHDATMADAIASFVEGPAPASRDLLPAGTRIAYGIGAQKAGTSWLYDYLSTHPEVCVPELKELHYFDVLHAPSERGHVRNRVRWMREAADLAPEVPGEDLLKCLQKIGLRQRQLMIYARRPGDHGGYMDYMTAAHSGQPVLCDITPSYAILDPEGFKEMDAIGDARFIFMLREPVDRLWSQIRMLVRSEKPGLGDAEYEAACADHARRMQAEGRLGTVHRVDYERTVRALEAAVPPERILYAFHRPLMIQSTADEICDFLGISRRPLPETPGKRGRTAALPEDVEKMMIDALKPQYAFAMQRFGDAVPRDWHKRLARGVQRRLPLLRKPAEGPNIAFLHIPKTAGQTITAEVRRVVGERAFSPVRTHAQAEPDAQMPPGYRFYAGHIDWVDLETIPEPRFAFTVLRDPKERIASFYFYLQREAKKLSEAELATGERTNMRMVLTNSIDDYFFGGPKGWQRFIHDHYDNFYCTYLVTRRIRGSEQVKDMDADALATAAIEAAQVLDGIYSVDDLSPLETDLNRVLGKPVKLVGNYRNAGPEAKQAKRWDALVALFENPKNVHRLESFVEADILLMQRLGLPS</sequence>
<dbReference type="OrthoDB" id="981508at2"/>
<dbReference type="Pfam" id="PF03567">
    <property type="entry name" value="Sulfotransfer_2"/>
    <property type="match status" value="1"/>
</dbReference>
<dbReference type="Pfam" id="PF13469">
    <property type="entry name" value="Sulfotransfer_3"/>
    <property type="match status" value="1"/>
</dbReference>
<dbReference type="AlphaFoldDB" id="A0A3N2R693"/>
<dbReference type="InterPro" id="IPR005331">
    <property type="entry name" value="Sulfotransferase"/>
</dbReference>
<evidence type="ECO:0000313" key="4">
    <source>
        <dbReference type="EMBL" id="ROU02989.1"/>
    </source>
</evidence>
<organism evidence="4 5">
    <name type="scientific">Histidinibacterium lentulum</name>
    <dbReference type="NCBI Taxonomy" id="2480588"/>
    <lineage>
        <taxon>Bacteria</taxon>
        <taxon>Pseudomonadati</taxon>
        <taxon>Pseudomonadota</taxon>
        <taxon>Alphaproteobacteria</taxon>
        <taxon>Rhodobacterales</taxon>
        <taxon>Paracoccaceae</taxon>
        <taxon>Histidinibacterium</taxon>
    </lineage>
</organism>
<dbReference type="GO" id="GO:0008146">
    <property type="term" value="F:sulfotransferase activity"/>
    <property type="evidence" value="ECO:0007669"/>
    <property type="project" value="InterPro"/>
</dbReference>
<proteinExistence type="predicted"/>
<dbReference type="PANTHER" id="PTHR10605:SF56">
    <property type="entry name" value="BIFUNCTIONAL HEPARAN SULFATE N-DEACETYLASE_N-SULFOTRANSFERASE"/>
    <property type="match status" value="1"/>
</dbReference>
<keyword evidence="5" id="KW-1185">Reference proteome</keyword>
<accession>A0A3N2R693</accession>
<feature type="region of interest" description="Disordered" evidence="2">
    <location>
        <begin position="1"/>
        <end position="33"/>
    </location>
</feature>
<dbReference type="InterPro" id="IPR013094">
    <property type="entry name" value="AB_hydrolase_3"/>
</dbReference>
<dbReference type="PANTHER" id="PTHR10605">
    <property type="entry name" value="HEPARAN SULFATE SULFOTRANSFERASE"/>
    <property type="match status" value="1"/>
</dbReference>
<feature type="domain" description="Alpha/beta hydrolase fold-3" evidence="3">
    <location>
        <begin position="56"/>
        <end position="164"/>
    </location>
</feature>
<dbReference type="Gene3D" id="3.40.50.1820">
    <property type="entry name" value="alpha/beta hydrolase"/>
    <property type="match status" value="1"/>
</dbReference>
<dbReference type="Gene3D" id="3.40.50.300">
    <property type="entry name" value="P-loop containing nucleotide triphosphate hydrolases"/>
    <property type="match status" value="2"/>
</dbReference>
<dbReference type="Pfam" id="PF07859">
    <property type="entry name" value="Abhydrolase_3"/>
    <property type="match status" value="1"/>
</dbReference>
<comment type="caution">
    <text evidence="4">The sequence shown here is derived from an EMBL/GenBank/DDBJ whole genome shotgun (WGS) entry which is preliminary data.</text>
</comment>
<dbReference type="EMBL" id="RDRB01000003">
    <property type="protein sequence ID" value="ROU02989.1"/>
    <property type="molecule type" value="Genomic_DNA"/>
</dbReference>
<dbReference type="GO" id="GO:0016020">
    <property type="term" value="C:membrane"/>
    <property type="evidence" value="ECO:0007669"/>
    <property type="project" value="InterPro"/>
</dbReference>
<evidence type="ECO:0000256" key="2">
    <source>
        <dbReference type="SAM" id="MobiDB-lite"/>
    </source>
</evidence>
<name>A0A3N2R693_9RHOB</name>
<evidence type="ECO:0000259" key="3">
    <source>
        <dbReference type="Pfam" id="PF07859"/>
    </source>
</evidence>
<dbReference type="InterPro" id="IPR037359">
    <property type="entry name" value="NST/OST"/>
</dbReference>
<protein>
    <recommendedName>
        <fullName evidence="3">Alpha/beta hydrolase fold-3 domain-containing protein</fullName>
    </recommendedName>
</protein>
<dbReference type="InterPro" id="IPR029058">
    <property type="entry name" value="AB_hydrolase_fold"/>
</dbReference>
<dbReference type="SUPFAM" id="SSF52540">
    <property type="entry name" value="P-loop containing nucleoside triphosphate hydrolases"/>
    <property type="match status" value="1"/>
</dbReference>
<dbReference type="InterPro" id="IPR027417">
    <property type="entry name" value="P-loop_NTPase"/>
</dbReference>
<dbReference type="SUPFAM" id="SSF53474">
    <property type="entry name" value="alpha/beta-Hydrolases"/>
    <property type="match status" value="1"/>
</dbReference>
<evidence type="ECO:0000256" key="1">
    <source>
        <dbReference type="ARBA" id="ARBA00022679"/>
    </source>
</evidence>
<reference evidence="4 5" key="1">
    <citation type="submission" date="2018-10" db="EMBL/GenBank/DDBJ databases">
        <title>Histidinibacterium lentulum gen. nov., sp. nov., a marine bacterium from the culture broth of Picochlorum sp. 122.</title>
        <authorList>
            <person name="Wang G."/>
        </authorList>
    </citation>
    <scope>NUCLEOTIDE SEQUENCE [LARGE SCALE GENOMIC DNA]</scope>
    <source>
        <strain evidence="4 5">B17</strain>
    </source>
</reference>
<evidence type="ECO:0000313" key="5">
    <source>
        <dbReference type="Proteomes" id="UP000268016"/>
    </source>
</evidence>